<dbReference type="GO" id="GO:0004614">
    <property type="term" value="F:phosphoglucomutase activity"/>
    <property type="evidence" value="ECO:0007669"/>
    <property type="project" value="InterPro"/>
</dbReference>
<dbReference type="InParanoid" id="E9HSD8"/>
<evidence type="ECO:0000313" key="6">
    <source>
        <dbReference type="EMBL" id="EFX65335.1"/>
    </source>
</evidence>
<name>E9HSD8_DAPPU</name>
<organism evidence="6 7">
    <name type="scientific">Daphnia pulex</name>
    <name type="common">Water flea</name>
    <dbReference type="NCBI Taxonomy" id="6669"/>
    <lineage>
        <taxon>Eukaryota</taxon>
        <taxon>Metazoa</taxon>
        <taxon>Ecdysozoa</taxon>
        <taxon>Arthropoda</taxon>
        <taxon>Crustacea</taxon>
        <taxon>Branchiopoda</taxon>
        <taxon>Diplostraca</taxon>
        <taxon>Cladocera</taxon>
        <taxon>Anomopoda</taxon>
        <taxon>Daphniidae</taxon>
        <taxon>Daphnia</taxon>
    </lineage>
</organism>
<dbReference type="HOGENOM" id="CLU_2624510_0_0_1"/>
<dbReference type="SUPFAM" id="SSF53738">
    <property type="entry name" value="Phosphoglucomutase, first 3 domains"/>
    <property type="match status" value="1"/>
</dbReference>
<proteinExistence type="inferred from homology"/>
<dbReference type="InterPro" id="IPR045244">
    <property type="entry name" value="PGM"/>
</dbReference>
<dbReference type="GO" id="GO:0005975">
    <property type="term" value="P:carbohydrate metabolic process"/>
    <property type="evidence" value="ECO:0007669"/>
    <property type="project" value="InterPro"/>
</dbReference>
<evidence type="ECO:0000256" key="3">
    <source>
        <dbReference type="ARBA" id="ARBA00022842"/>
    </source>
</evidence>
<dbReference type="STRING" id="6669.E9HSD8"/>
<gene>
    <name evidence="6" type="ORF">DAPPUDRAFT_264843</name>
</gene>
<dbReference type="PANTHER" id="PTHR22573:SF2">
    <property type="entry name" value="PHOSPHOGLUCOMUTASE"/>
    <property type="match status" value="1"/>
</dbReference>
<dbReference type="OrthoDB" id="2291at2759"/>
<comment type="similarity">
    <text evidence="1">Belongs to the phosphohexose mutase family.</text>
</comment>
<dbReference type="eggNOG" id="KOG0625">
    <property type="taxonomic scope" value="Eukaryota"/>
</dbReference>
<evidence type="ECO:0000259" key="5">
    <source>
        <dbReference type="Pfam" id="PF02878"/>
    </source>
</evidence>
<evidence type="ECO:0000256" key="1">
    <source>
        <dbReference type="ARBA" id="ARBA00010231"/>
    </source>
</evidence>
<keyword evidence="7" id="KW-1185">Reference proteome</keyword>
<keyword evidence="3" id="KW-0460">Magnesium</keyword>
<accession>E9HSD8</accession>
<dbReference type="Gene3D" id="3.40.120.10">
    <property type="entry name" value="Alpha-D-Glucose-1,6-Bisphosphate, subunit A, domain 3"/>
    <property type="match status" value="1"/>
</dbReference>
<dbReference type="Pfam" id="PF02878">
    <property type="entry name" value="PGM_PMM_I"/>
    <property type="match status" value="1"/>
</dbReference>
<dbReference type="PANTHER" id="PTHR22573">
    <property type="entry name" value="PHOSPHOHEXOMUTASE FAMILY MEMBER"/>
    <property type="match status" value="1"/>
</dbReference>
<dbReference type="Proteomes" id="UP000000305">
    <property type="component" value="Unassembled WGS sequence"/>
</dbReference>
<dbReference type="InterPro" id="IPR016055">
    <property type="entry name" value="A-D-PHexomutase_a/b/a-I/II/III"/>
</dbReference>
<dbReference type="InterPro" id="IPR016066">
    <property type="entry name" value="A-D-PHexomutase_CS"/>
</dbReference>
<keyword evidence="4" id="KW-0413">Isomerase</keyword>
<sequence>MQTKIKYVAPEKVSKLIVGQNIIVSTPTVSCMIPKYKTNGGILLTASHNPGHGLLKLEDGTLVLSRRVIACRGQSIEI</sequence>
<protein>
    <recommendedName>
        <fullName evidence="5">Alpha-D-phosphohexomutase alpha/beta/alpha domain-containing protein</fullName>
    </recommendedName>
</protein>
<dbReference type="PROSITE" id="PS00710">
    <property type="entry name" value="PGM_PMM"/>
    <property type="match status" value="1"/>
</dbReference>
<dbReference type="GO" id="GO:0000287">
    <property type="term" value="F:magnesium ion binding"/>
    <property type="evidence" value="ECO:0007669"/>
    <property type="project" value="InterPro"/>
</dbReference>
<evidence type="ECO:0000313" key="7">
    <source>
        <dbReference type="Proteomes" id="UP000000305"/>
    </source>
</evidence>
<dbReference type="InterPro" id="IPR005844">
    <property type="entry name" value="A-D-PHexomutase_a/b/a-I"/>
</dbReference>
<dbReference type="EMBL" id="GL732750">
    <property type="protein sequence ID" value="EFX65335.1"/>
    <property type="molecule type" value="Genomic_DNA"/>
</dbReference>
<evidence type="ECO:0000256" key="4">
    <source>
        <dbReference type="ARBA" id="ARBA00023235"/>
    </source>
</evidence>
<dbReference type="AlphaFoldDB" id="E9HSD8"/>
<reference evidence="6 7" key="1">
    <citation type="journal article" date="2011" name="Science">
        <title>The ecoresponsive genome of Daphnia pulex.</title>
        <authorList>
            <person name="Colbourne J.K."/>
            <person name="Pfrender M.E."/>
            <person name="Gilbert D."/>
            <person name="Thomas W.K."/>
            <person name="Tucker A."/>
            <person name="Oakley T.H."/>
            <person name="Tokishita S."/>
            <person name="Aerts A."/>
            <person name="Arnold G.J."/>
            <person name="Basu M.K."/>
            <person name="Bauer D.J."/>
            <person name="Caceres C.E."/>
            <person name="Carmel L."/>
            <person name="Casola C."/>
            <person name="Choi J.H."/>
            <person name="Detter J.C."/>
            <person name="Dong Q."/>
            <person name="Dusheyko S."/>
            <person name="Eads B.D."/>
            <person name="Frohlich T."/>
            <person name="Geiler-Samerotte K.A."/>
            <person name="Gerlach D."/>
            <person name="Hatcher P."/>
            <person name="Jogdeo S."/>
            <person name="Krijgsveld J."/>
            <person name="Kriventseva E.V."/>
            <person name="Kultz D."/>
            <person name="Laforsch C."/>
            <person name="Lindquist E."/>
            <person name="Lopez J."/>
            <person name="Manak J.R."/>
            <person name="Muller J."/>
            <person name="Pangilinan J."/>
            <person name="Patwardhan R.P."/>
            <person name="Pitluck S."/>
            <person name="Pritham E.J."/>
            <person name="Rechtsteiner A."/>
            <person name="Rho M."/>
            <person name="Rogozin I.B."/>
            <person name="Sakarya O."/>
            <person name="Salamov A."/>
            <person name="Schaack S."/>
            <person name="Shapiro H."/>
            <person name="Shiga Y."/>
            <person name="Skalitzky C."/>
            <person name="Smith Z."/>
            <person name="Souvorov A."/>
            <person name="Sung W."/>
            <person name="Tang Z."/>
            <person name="Tsuchiya D."/>
            <person name="Tu H."/>
            <person name="Vos H."/>
            <person name="Wang M."/>
            <person name="Wolf Y.I."/>
            <person name="Yamagata H."/>
            <person name="Yamada T."/>
            <person name="Ye Y."/>
            <person name="Shaw J.R."/>
            <person name="Andrews J."/>
            <person name="Crease T.J."/>
            <person name="Tang H."/>
            <person name="Lucas S.M."/>
            <person name="Robertson H.M."/>
            <person name="Bork P."/>
            <person name="Koonin E.V."/>
            <person name="Zdobnov E.M."/>
            <person name="Grigoriev I.V."/>
            <person name="Lynch M."/>
            <person name="Boore J.L."/>
        </authorList>
    </citation>
    <scope>NUCLEOTIDE SEQUENCE [LARGE SCALE GENOMIC DNA]</scope>
</reference>
<dbReference type="KEGG" id="dpx:DAPPUDRAFT_264843"/>
<keyword evidence="2" id="KW-0479">Metal-binding</keyword>
<evidence type="ECO:0000256" key="2">
    <source>
        <dbReference type="ARBA" id="ARBA00022723"/>
    </source>
</evidence>
<feature type="domain" description="Alpha-D-phosphohexomutase alpha/beta/alpha" evidence="5">
    <location>
        <begin position="8"/>
        <end position="51"/>
    </location>
</feature>